<feature type="domain" description="Cyclin-like" evidence="6">
    <location>
        <begin position="135"/>
        <end position="216"/>
    </location>
</feature>
<keyword evidence="5" id="KW-0804">Transcription</keyword>
<dbReference type="InterPro" id="IPR000812">
    <property type="entry name" value="TFIIB"/>
</dbReference>
<dbReference type="KEGG" id="tvo:TVG0557275"/>
<evidence type="ECO:0000256" key="4">
    <source>
        <dbReference type="ARBA" id="ARBA00023015"/>
    </source>
</evidence>
<dbReference type="GeneID" id="1441086"/>
<dbReference type="PaxDb" id="273116-14324784"/>
<evidence type="ECO:0000313" key="8">
    <source>
        <dbReference type="Proteomes" id="UP000001017"/>
    </source>
</evidence>
<evidence type="ECO:0000256" key="3">
    <source>
        <dbReference type="ARBA" id="ARBA00022737"/>
    </source>
</evidence>
<dbReference type="GO" id="GO:0017025">
    <property type="term" value="F:TBP-class protein binding"/>
    <property type="evidence" value="ECO:0007669"/>
    <property type="project" value="InterPro"/>
</dbReference>
<evidence type="ECO:0000256" key="2">
    <source>
        <dbReference type="ARBA" id="ARBA00013932"/>
    </source>
</evidence>
<protein>
    <recommendedName>
        <fullName evidence="2">Transcription initiation factor IIB</fullName>
    </recommendedName>
</protein>
<sequence length="224" mass="25098">MIEGQERNILVDDFLAKLRRYKGAKIPNNVSRNENLNRIALSLKRSGLIDEIPLEVMKNALNIYLDNVSHGISRGRGCTAVLAACILVASRSSPSPVTLRYVSRALKIDPSRIWRTESLVVKNTNGKNMAVRPIDFIERYAESLNVDDDVRDEAIALTNKIASQVSLMRKSPSTIAISALYLASILKDRKLVQRYVTKKTGITEVTLIRTYKEIYSYLTGNQAT</sequence>
<dbReference type="PhylomeDB" id="Q97B88"/>
<dbReference type="PROSITE" id="PS00782">
    <property type="entry name" value="TFIIB"/>
    <property type="match status" value="1"/>
</dbReference>
<dbReference type="eggNOG" id="arCOG01981">
    <property type="taxonomic scope" value="Archaea"/>
</dbReference>
<dbReference type="PANTHER" id="PTHR11618">
    <property type="entry name" value="TRANSCRIPTION INITIATION FACTOR IIB-RELATED"/>
    <property type="match status" value="1"/>
</dbReference>
<dbReference type="Pfam" id="PF00382">
    <property type="entry name" value="TFIIB"/>
    <property type="match status" value="2"/>
</dbReference>
<dbReference type="PRINTS" id="PR00685">
    <property type="entry name" value="TIFACTORIIB"/>
</dbReference>
<dbReference type="RefSeq" id="WP_010916828.1">
    <property type="nucleotide sequence ID" value="NC_002689.2"/>
</dbReference>
<dbReference type="SMART" id="SM00385">
    <property type="entry name" value="CYCLIN"/>
    <property type="match status" value="1"/>
</dbReference>
<dbReference type="OrthoDB" id="56686at2157"/>
<dbReference type="InterPro" id="IPR013763">
    <property type="entry name" value="Cyclin-like_dom"/>
</dbReference>
<reference evidence="7 8" key="2">
    <citation type="journal article" date="2000" name="Proc. Natl. Acad. Sci. U.S.A.">
        <title>Archaeal adaptation to higher temperatures revealed by genomic sequence of Thermoplasma volcanium.</title>
        <authorList>
            <person name="Kawashima T."/>
            <person name="Amano N."/>
            <person name="Koike H."/>
            <person name="Makino S."/>
            <person name="Higuchi S."/>
            <person name="Kawashima-Ohya Y."/>
            <person name="Watanabe K."/>
            <person name="Yamazaki M."/>
            <person name="Kanehori K."/>
            <person name="Kawamoto T."/>
            <person name="Nunoshiba T."/>
            <person name="Yamamoto Y."/>
            <person name="Aramaki H."/>
            <person name="Makino K."/>
            <person name="Suzuki M."/>
        </authorList>
    </citation>
    <scope>NUCLEOTIDE SEQUENCE [LARGE SCALE GENOMIC DNA]</scope>
    <source>
        <strain evidence="8">ATCC 51530 / DSM 4299 / JCM 9571 / NBRC 15438 / GSS1</strain>
    </source>
</reference>
<dbReference type="AlphaFoldDB" id="Q97B88"/>
<dbReference type="Gene3D" id="1.10.472.10">
    <property type="entry name" value="Cyclin-like"/>
    <property type="match status" value="2"/>
</dbReference>
<evidence type="ECO:0000256" key="1">
    <source>
        <dbReference type="ARBA" id="ARBA00010857"/>
    </source>
</evidence>
<organism evidence="7 8">
    <name type="scientific">Thermoplasma volcanium (strain ATCC 51530 / DSM 4299 / JCM 9571 / NBRC 15438 / GSS1)</name>
    <dbReference type="NCBI Taxonomy" id="273116"/>
    <lineage>
        <taxon>Archaea</taxon>
        <taxon>Methanobacteriati</taxon>
        <taxon>Thermoplasmatota</taxon>
        <taxon>Thermoplasmata</taxon>
        <taxon>Thermoplasmatales</taxon>
        <taxon>Thermoplasmataceae</taxon>
        <taxon>Thermoplasma</taxon>
    </lineage>
</organism>
<keyword evidence="3" id="KW-0677">Repeat</keyword>
<dbReference type="Proteomes" id="UP000001017">
    <property type="component" value="Chromosome"/>
</dbReference>
<proteinExistence type="inferred from homology"/>
<dbReference type="InterPro" id="IPR036915">
    <property type="entry name" value="Cyclin-like_sf"/>
</dbReference>
<reference evidence="7 8" key="1">
    <citation type="journal article" date="1999" name="Proc. Jpn. Acad.">
        <title>Determination of the complete genomic DNA sequence of Thermoplasma volvanium GSS1.</title>
        <authorList>
            <person name="Kawashima T."/>
            <person name="Yamamoto Y."/>
            <person name="Aramaki H."/>
            <person name="Nunoshiba T."/>
            <person name="Kawamoto T."/>
            <person name="Watanabe K."/>
            <person name="Yamazaki M."/>
            <person name="Kanehori K."/>
            <person name="Amano N."/>
            <person name="Ohya Y."/>
            <person name="Makino K."/>
            <person name="Suzuki M."/>
        </authorList>
    </citation>
    <scope>NUCLEOTIDE SEQUENCE [LARGE SCALE GENOMIC DNA]</scope>
    <source>
        <strain evidence="8">ATCC 51530 / DSM 4299 / JCM 9571 / NBRC 15438 / GSS1</strain>
    </source>
</reference>
<evidence type="ECO:0000259" key="6">
    <source>
        <dbReference type="SMART" id="SM00385"/>
    </source>
</evidence>
<dbReference type="GO" id="GO:0070897">
    <property type="term" value="P:transcription preinitiation complex assembly"/>
    <property type="evidence" value="ECO:0007669"/>
    <property type="project" value="InterPro"/>
</dbReference>
<evidence type="ECO:0000313" key="7">
    <source>
        <dbReference type="EMBL" id="BAB59711.1"/>
    </source>
</evidence>
<gene>
    <name evidence="7" type="ORF">TVG0557275</name>
</gene>
<keyword evidence="4" id="KW-0805">Transcription regulation</keyword>
<dbReference type="GO" id="GO:0097550">
    <property type="term" value="C:transcription preinitiation complex"/>
    <property type="evidence" value="ECO:0007669"/>
    <property type="project" value="TreeGrafter"/>
</dbReference>
<accession>Q97B88</accession>
<comment type="similarity">
    <text evidence="1">Belongs to the TFIIB family.</text>
</comment>
<dbReference type="PANTHER" id="PTHR11618:SF13">
    <property type="entry name" value="TRANSCRIPTION INITIATION FACTOR IIB"/>
    <property type="match status" value="1"/>
</dbReference>
<dbReference type="STRING" id="273116.gene:9381355"/>
<dbReference type="EMBL" id="BA000011">
    <property type="protein sequence ID" value="BAB59711.1"/>
    <property type="molecule type" value="Genomic_DNA"/>
</dbReference>
<dbReference type="InterPro" id="IPR023486">
    <property type="entry name" value="TFIIB_CS"/>
</dbReference>
<name>Q97B88_THEVO</name>
<dbReference type="HOGENOM" id="CLU_1232827_0_0_2"/>
<evidence type="ECO:0000256" key="5">
    <source>
        <dbReference type="ARBA" id="ARBA00023163"/>
    </source>
</evidence>
<keyword evidence="8" id="KW-1185">Reference proteome</keyword>
<dbReference type="SUPFAM" id="SSF47954">
    <property type="entry name" value="Cyclin-like"/>
    <property type="match status" value="2"/>
</dbReference>
<dbReference type="InterPro" id="IPR013150">
    <property type="entry name" value="TFIIB_cyclin"/>
</dbReference>